<evidence type="ECO:0000313" key="2">
    <source>
        <dbReference type="EMBL" id="CAH1994033.1"/>
    </source>
</evidence>
<dbReference type="Proteomes" id="UP001152888">
    <property type="component" value="Unassembled WGS sequence"/>
</dbReference>
<dbReference type="InterPro" id="IPR011011">
    <property type="entry name" value="Znf_FYVE_PHD"/>
</dbReference>
<dbReference type="SUPFAM" id="SSF57903">
    <property type="entry name" value="FYVE/PHD zinc finger"/>
    <property type="match status" value="1"/>
</dbReference>
<evidence type="ECO:0000313" key="3">
    <source>
        <dbReference type="Proteomes" id="UP001152888"/>
    </source>
</evidence>
<gene>
    <name evidence="2" type="ORF">ACAOBT_LOCUS21883</name>
</gene>
<dbReference type="EMBL" id="CAKOFQ010007189">
    <property type="protein sequence ID" value="CAH1994033.1"/>
    <property type="molecule type" value="Genomic_DNA"/>
</dbReference>
<feature type="compositionally biased region" description="Basic and acidic residues" evidence="1">
    <location>
        <begin position="43"/>
        <end position="68"/>
    </location>
</feature>
<dbReference type="OrthoDB" id="6781030at2759"/>
<proteinExistence type="predicted"/>
<reference evidence="2" key="1">
    <citation type="submission" date="2022-03" db="EMBL/GenBank/DDBJ databases">
        <authorList>
            <person name="Sayadi A."/>
        </authorList>
    </citation>
    <scope>NUCLEOTIDE SEQUENCE</scope>
</reference>
<comment type="caution">
    <text evidence="2">The sequence shown here is derived from an EMBL/GenBank/DDBJ whole genome shotgun (WGS) entry which is preliminary data.</text>
</comment>
<feature type="region of interest" description="Disordered" evidence="1">
    <location>
        <begin position="35"/>
        <end position="68"/>
    </location>
</feature>
<name>A0A9P0PQW3_ACAOB</name>
<dbReference type="AlphaFoldDB" id="A0A9P0PQW3"/>
<evidence type="ECO:0000256" key="1">
    <source>
        <dbReference type="SAM" id="MobiDB-lite"/>
    </source>
</evidence>
<protein>
    <submittedName>
        <fullName evidence="2">Uncharacterized protein</fullName>
    </submittedName>
</protein>
<accession>A0A9P0PQW3</accession>
<keyword evidence="3" id="KW-1185">Reference proteome</keyword>
<sequence>MLLQKISRGEKLLIIGITKEREALNENEMTKKATLNNYKRKIKETEKKTKDGNQKRSHSDERKRSKVKLEESWFCCACKENRVSDMRQCVKCHIWYHEEYVVLTKNDKELIYCQNSDE</sequence>
<organism evidence="2 3">
    <name type="scientific">Acanthoscelides obtectus</name>
    <name type="common">Bean weevil</name>
    <name type="synonym">Bruchus obtectus</name>
    <dbReference type="NCBI Taxonomy" id="200917"/>
    <lineage>
        <taxon>Eukaryota</taxon>
        <taxon>Metazoa</taxon>
        <taxon>Ecdysozoa</taxon>
        <taxon>Arthropoda</taxon>
        <taxon>Hexapoda</taxon>
        <taxon>Insecta</taxon>
        <taxon>Pterygota</taxon>
        <taxon>Neoptera</taxon>
        <taxon>Endopterygota</taxon>
        <taxon>Coleoptera</taxon>
        <taxon>Polyphaga</taxon>
        <taxon>Cucujiformia</taxon>
        <taxon>Chrysomeloidea</taxon>
        <taxon>Chrysomelidae</taxon>
        <taxon>Bruchinae</taxon>
        <taxon>Bruchini</taxon>
        <taxon>Acanthoscelides</taxon>
    </lineage>
</organism>